<dbReference type="InterPro" id="IPR023362">
    <property type="entry name" value="PH-BEACH_dom"/>
</dbReference>
<evidence type="ECO:0000256" key="3">
    <source>
        <dbReference type="PROSITE-ProRule" id="PRU00221"/>
    </source>
</evidence>
<dbReference type="EMBL" id="JAERUA010000008">
    <property type="protein sequence ID" value="KAI1896859.1"/>
    <property type="molecule type" value="Genomic_DNA"/>
</dbReference>
<protein>
    <recommendedName>
        <fullName evidence="9">Lysosomal trafficking regulator</fullName>
    </recommendedName>
</protein>
<dbReference type="InterPro" id="IPR000409">
    <property type="entry name" value="BEACH_dom"/>
</dbReference>
<dbReference type="Gene3D" id="2.130.10.10">
    <property type="entry name" value="YVTN repeat-like/Quinoprotein amine dehydrogenase"/>
    <property type="match status" value="2"/>
</dbReference>
<feature type="domain" description="BEACH" evidence="5">
    <location>
        <begin position="1923"/>
        <end position="2225"/>
    </location>
</feature>
<dbReference type="SUPFAM" id="SSF50978">
    <property type="entry name" value="WD40 repeat-like"/>
    <property type="match status" value="1"/>
</dbReference>
<feature type="compositionally biased region" description="Basic and acidic residues" evidence="4">
    <location>
        <begin position="170"/>
        <end position="179"/>
    </location>
</feature>
<evidence type="ECO:0000256" key="1">
    <source>
        <dbReference type="ARBA" id="ARBA00022574"/>
    </source>
</evidence>
<dbReference type="InterPro" id="IPR036322">
    <property type="entry name" value="WD40_repeat_dom_sf"/>
</dbReference>
<evidence type="ECO:0008006" key="9">
    <source>
        <dbReference type="Google" id="ProtNLM"/>
    </source>
</evidence>
<dbReference type="InterPro" id="IPR019775">
    <property type="entry name" value="WD40_repeat_CS"/>
</dbReference>
<dbReference type="SMART" id="SM00320">
    <property type="entry name" value="WD40"/>
    <property type="match status" value="4"/>
</dbReference>
<dbReference type="Pfam" id="PF02138">
    <property type="entry name" value="Beach"/>
    <property type="match status" value="1"/>
</dbReference>
<dbReference type="CDD" id="cd01201">
    <property type="entry name" value="PH_BEACH"/>
    <property type="match status" value="1"/>
</dbReference>
<dbReference type="PANTHER" id="PTHR13743:SF86">
    <property type="entry name" value="LYSOSOMAL-TRAFFICKING REGULATOR"/>
    <property type="match status" value="1"/>
</dbReference>
<comment type="caution">
    <text evidence="7">The sequence shown here is derived from an EMBL/GenBank/DDBJ whole genome shotgun (WGS) entry which is preliminary data.</text>
</comment>
<dbReference type="FunFam" id="1.10.1540.10:FF:000001">
    <property type="entry name" value="neurobeachin isoform X1"/>
    <property type="match status" value="1"/>
</dbReference>
<feature type="compositionally biased region" description="Basic and acidic residues" evidence="4">
    <location>
        <begin position="935"/>
        <end position="945"/>
    </location>
</feature>
<feature type="compositionally biased region" description="Polar residues" evidence="4">
    <location>
        <begin position="1309"/>
        <end position="1321"/>
    </location>
</feature>
<evidence type="ECO:0000259" key="6">
    <source>
        <dbReference type="PROSITE" id="PS51783"/>
    </source>
</evidence>
<sequence length="2604" mass="291097">MELLLLSTGGAEPAVLTHVFHSLLETVRSNPRNAALLYQQGAVRTILGGFQTILSQSDAASEECQAMLVELLVAMVSVHITAEELALLIRLFLEKTPPTEILLKGLLQIVEANMDMEPLQFLSFPLAPAGPSSPTGPSLSPGPRQNGATVGGGRGPTAAGLPWRGKLSPGRREGDRDTPTHLLTSPWHMAPVHLPMVGQNCWPHMAEGFSASLWIRARLGPEPEGPADKVRRQRRRAGLLRDSSVDSIDTGKPPGSDSLAAGGSGDPLVEEGLLHVLSMGSKALMLQVWADLNTGSFTFRICIDPNDEMKAGLLAQAESPKGLLEAGLWQHLAFTYTQHPEGKKLVHGTLSAWICGVRKCDLSLDYTLPRRSSLSSDSNKTLCMLGHRVNALEDLSRLGGRWDIGSLLLFNGSRVGSEEAFYLYASGPDFTSVMPCKYGKPSDKFSKYISQESLQCEQLRDLLMKNRDVDTGPLIESLAVVYAPSCPSHYTIYEPIIRLKGQTKMVATQRPFSSKEVQSGSLEPQYLRALRPTKPEGLQSVLHKIGGTGTFVFLFARVVELSDSEQTQALALQVLLSLVKYNQHRVHEMESCHGYSMIHQVLIKSKCIVGYHILKTLLDGCCSGPILTLGEDGQFHLDTESSAVVQDLRLMSEILLDWKIWAKAQSGVWETLLAALEVLIRVHHPQQMFNIRQLLKAQVVHRFLLTCQVLQEHRDEHLFSIPQEVCLSFIKIIQEVLGSPPDLDLLRLVYNFLLAVHPPTNTYVCHTPSSFYFSLHIDGKLYQEKVQSLMFLRHSSSGGRSACSSVLSLSPTGFIEGHHEDSTQNHTPEPEAVGGLSLRPPTFTPSPCCSPPPPSQQPPPEGAEATGVALSPRQQQQQAQQQGSTETLRRSYEEQLLSSCESAKTLCDSYPPTPAISVEEEPEDERVGLAGGEEGPEHDGQRGEGLESPADGEGERFDSASEEGLRRPDSLKGIQSFQRSQSNLASLGLAFPAQNGTLAIARWPSLADRSTLPEDWESYTFSPGYERARSKADSTDRSSAEDCLVLVCCGLYELLRGVLLLLPDLMLEEVMDKLVQPEALVVMVNHSSPLIQQGVMKLLDAYFSRAVKEQKEKFLKNHGFSLLANQLYLHQGSQGLLECFLEMLFGRPVGLEEDLDMDDMENISPFRKRCIIPVLGLIENSLYENTLVHNALCVLQQLLNTCPKLGDILLDHGLLYVLLNTLSTLNGLENGIPLDDYKLLVCDIQQLLVAVTIHSCSSSGSQYFRIIEDLITLLGYLQTSKVRRTQEMAVALQFRVLQSAIEFIRSTANQDPQKTSGSVHLSTPPHHPPPKTQKYRRFDGVQRLLFPANPQAALLLIRSDPAAVSVHLPVPGLAPPLPSGAIPILCLPPCRCRSGRRRFSLVQSDSLLTRMRSVASDELTQMMQRRMSQENPIRASETELIQRLQRLVVLAVNRLIYQEVSPDLFDLLNLPESPSHRSAPGSPREAGTEENGAPPPPANIHGFQKEVLKLMMEGIKIGLGGSSRAGAPRQQWRRILWSCRDTFRVQVGRLLVHTLSPLRPLEERRQALEFVYEPSHPDILRESLNPSLEHGPKLALYLYELLQYHKASLSKEEQMAGSVFMTSLKLCGHRCLPLNTPPKPELLKTIKEEQLKYETDESANKASWEKKMGNTQKSLLQRLEGKSKDISKIAADFTQSVSLRQGMERKKVIQHIRGLYKVELSASRHWQELVTQLTHDRAVWYDQGSYPTSWQLDPTEGPNRERRRLQRCYLTIPNKYLLKDRRKPEEPVKAPLSFLFEDKTHSSFSSTVKDKATSEPIRFTRRCISVAPSRETSGELLLGKTGMYFVEDNATDAHESQSPHGETEAASFSWKYEEVKEVHKRWWQLRDNAMEIFLTNGRTLLLAFDTTKFRDDVYHNILTSDLPNLLEYGNITALTQLWGSGQITNFEYLTHLNKHAGRSFNDLMQYPVFPFILSDYTSETLDLSDTAIYRNLSKPIAVQSKEKEDRYVDNYKYLEEEFRKGVREDDPMPPVQPYHYGSHYSNSGTVLHFLVRMPPFTKMFLAYQDQSFDIPDRTFHSMNTTWRLSSYESMTDVKELIPEFFYLPEFLVNREGFDFGVRQNSERVNHVNLPPWARNDPRLFILIHRQALESDQVSQMLCQWIDLVFGLKQKGKAAVQAINVFHPATYFGVDVSAVEDPVQRRALETMIKTYGQTPRQLFSASHVSRPGPRLLMEGELPAAMGLLVQLAFRETREHAKEVVYPSPLPWIKGLKWGEYVGSPSSPDPVVCFSQPHGERFGSLLALPTRAVCGLSRKFCLMMIYSKEQGVRSMHSTDIQWSAILSWGYADNMLRLKSKQSEPPINFIQCSQLHQVTSCAWVPDSCQLFTGSKCGVITAYSNRFTNSTPSEMEVESQMHLYGHTAEVTGLFVCKPYSILISVSRDGTCILWDLNRLCYVQSLTGHKSPVTAVSASETTGDIATVCDSVGGGSDLRLWTVNGDLIGHVHCREIICSVAFSNQPEGVSVNVIAGGLENGVVRLWSTWDLKPVREITFPKSNKPIVSLTYSCDGHHLYTANSDGTVIAWCRRDQQRMKLPMFYSFLSSYAAG</sequence>
<keyword evidence="8" id="KW-1185">Reference proteome</keyword>
<dbReference type="PROSITE" id="PS50082">
    <property type="entry name" value="WD_REPEATS_2"/>
    <property type="match status" value="1"/>
</dbReference>
<dbReference type="Pfam" id="PF14844">
    <property type="entry name" value="PH_BEACH"/>
    <property type="match status" value="1"/>
</dbReference>
<evidence type="ECO:0000313" key="8">
    <source>
        <dbReference type="Proteomes" id="UP000829720"/>
    </source>
</evidence>
<dbReference type="InterPro" id="IPR015943">
    <property type="entry name" value="WD40/YVTN_repeat-like_dom_sf"/>
</dbReference>
<dbReference type="PROSITE" id="PS00678">
    <property type="entry name" value="WD_REPEATS_1"/>
    <property type="match status" value="1"/>
</dbReference>
<feature type="region of interest" description="Disordered" evidence="4">
    <location>
        <begin position="911"/>
        <end position="969"/>
    </location>
</feature>
<feature type="region of interest" description="Disordered" evidence="4">
    <location>
        <begin position="127"/>
        <end position="184"/>
    </location>
</feature>
<feature type="repeat" description="WD" evidence="3">
    <location>
        <begin position="2415"/>
        <end position="2449"/>
    </location>
</feature>
<feature type="region of interest" description="Disordered" evidence="4">
    <location>
        <begin position="221"/>
        <end position="264"/>
    </location>
</feature>
<dbReference type="SUPFAM" id="SSF50729">
    <property type="entry name" value="PH domain-like"/>
    <property type="match status" value="1"/>
</dbReference>
<dbReference type="OrthoDB" id="26681at2759"/>
<dbReference type="CDD" id="cd06071">
    <property type="entry name" value="Beach"/>
    <property type="match status" value="1"/>
</dbReference>
<feature type="region of interest" description="Disordered" evidence="4">
    <location>
        <begin position="814"/>
        <end position="894"/>
    </location>
</feature>
<evidence type="ECO:0000256" key="4">
    <source>
        <dbReference type="SAM" id="MobiDB-lite"/>
    </source>
</evidence>
<feature type="region of interest" description="Disordered" evidence="4">
    <location>
        <begin position="1309"/>
        <end position="1333"/>
    </location>
</feature>
<dbReference type="FunFam" id="2.130.10.10:FF:000292">
    <property type="entry name" value="Lysosomal trafficking regulator"/>
    <property type="match status" value="1"/>
</dbReference>
<evidence type="ECO:0000259" key="5">
    <source>
        <dbReference type="PROSITE" id="PS50197"/>
    </source>
</evidence>
<proteinExistence type="predicted"/>
<dbReference type="InterPro" id="IPR011993">
    <property type="entry name" value="PH-like_dom_sf"/>
</dbReference>
<dbReference type="SUPFAM" id="SSF81837">
    <property type="entry name" value="BEACH domain"/>
    <property type="match status" value="1"/>
</dbReference>
<dbReference type="PROSITE" id="PS50197">
    <property type="entry name" value="BEACH"/>
    <property type="match status" value="1"/>
</dbReference>
<evidence type="ECO:0000313" key="7">
    <source>
        <dbReference type="EMBL" id="KAI1896859.1"/>
    </source>
</evidence>
<dbReference type="InterPro" id="IPR001680">
    <property type="entry name" value="WD40_rpt"/>
</dbReference>
<dbReference type="PANTHER" id="PTHR13743">
    <property type="entry name" value="BEIGE/BEACH-RELATED"/>
    <property type="match status" value="1"/>
</dbReference>
<organism evidence="7 8">
    <name type="scientific">Albula goreensis</name>
    <dbReference type="NCBI Taxonomy" id="1534307"/>
    <lineage>
        <taxon>Eukaryota</taxon>
        <taxon>Metazoa</taxon>
        <taxon>Chordata</taxon>
        <taxon>Craniata</taxon>
        <taxon>Vertebrata</taxon>
        <taxon>Euteleostomi</taxon>
        <taxon>Actinopterygii</taxon>
        <taxon>Neopterygii</taxon>
        <taxon>Teleostei</taxon>
        <taxon>Albuliformes</taxon>
        <taxon>Albulidae</taxon>
        <taxon>Albula</taxon>
    </lineage>
</organism>
<name>A0A8T3DH80_9TELE</name>
<feature type="compositionally biased region" description="Low complexity" evidence="4">
    <location>
        <begin position="127"/>
        <end position="143"/>
    </location>
</feature>
<feature type="domain" description="BEACH-type PH" evidence="6">
    <location>
        <begin position="1812"/>
        <end position="1918"/>
    </location>
</feature>
<dbReference type="Gene3D" id="2.30.29.30">
    <property type="entry name" value="Pleckstrin-homology domain (PH domain)/Phosphotyrosine-binding domain (PTB)"/>
    <property type="match status" value="1"/>
</dbReference>
<keyword evidence="2" id="KW-0677">Repeat</keyword>
<feature type="region of interest" description="Disordered" evidence="4">
    <location>
        <begin position="1472"/>
        <end position="1500"/>
    </location>
</feature>
<feature type="compositionally biased region" description="Basic and acidic residues" evidence="4">
    <location>
        <begin position="953"/>
        <end position="969"/>
    </location>
</feature>
<dbReference type="PROSITE" id="PS51783">
    <property type="entry name" value="PH_BEACH"/>
    <property type="match status" value="1"/>
</dbReference>
<dbReference type="InterPro" id="IPR050865">
    <property type="entry name" value="BEACH_Domain"/>
</dbReference>
<dbReference type="SMART" id="SM01026">
    <property type="entry name" value="Beach"/>
    <property type="match status" value="1"/>
</dbReference>
<evidence type="ECO:0000256" key="2">
    <source>
        <dbReference type="ARBA" id="ARBA00022737"/>
    </source>
</evidence>
<reference evidence="7" key="1">
    <citation type="submission" date="2021-01" db="EMBL/GenBank/DDBJ databases">
        <authorList>
            <person name="Zahm M."/>
            <person name="Roques C."/>
            <person name="Cabau C."/>
            <person name="Klopp C."/>
            <person name="Donnadieu C."/>
            <person name="Jouanno E."/>
            <person name="Lampietro C."/>
            <person name="Louis A."/>
            <person name="Herpin A."/>
            <person name="Echchiki A."/>
            <person name="Berthelot C."/>
            <person name="Parey E."/>
            <person name="Roest-Crollius H."/>
            <person name="Braasch I."/>
            <person name="Postlethwait J."/>
            <person name="Bobe J."/>
            <person name="Montfort J."/>
            <person name="Bouchez O."/>
            <person name="Begum T."/>
            <person name="Mejri S."/>
            <person name="Adams A."/>
            <person name="Chen W.-J."/>
            <person name="Guiguen Y."/>
        </authorList>
    </citation>
    <scope>NUCLEOTIDE SEQUENCE</scope>
    <source>
        <tissue evidence="7">Blood</tissue>
    </source>
</reference>
<keyword evidence="1 3" id="KW-0853">WD repeat</keyword>
<dbReference type="Pfam" id="PF00400">
    <property type="entry name" value="WD40"/>
    <property type="match status" value="2"/>
</dbReference>
<dbReference type="Gene3D" id="1.10.1540.10">
    <property type="entry name" value="BEACH domain"/>
    <property type="match status" value="1"/>
</dbReference>
<dbReference type="InterPro" id="IPR036372">
    <property type="entry name" value="BEACH_dom_sf"/>
</dbReference>
<feature type="compositionally biased region" description="Pro residues" evidence="4">
    <location>
        <begin position="842"/>
        <end position="861"/>
    </location>
</feature>
<gene>
    <name evidence="7" type="ORF">AGOR_G00099190</name>
</gene>
<dbReference type="Proteomes" id="UP000829720">
    <property type="component" value="Unassembled WGS sequence"/>
</dbReference>
<accession>A0A8T3DH80</accession>